<evidence type="ECO:0000256" key="6">
    <source>
        <dbReference type="SAM" id="Phobius"/>
    </source>
</evidence>
<dbReference type="PANTHER" id="PTHR38459">
    <property type="entry name" value="PROPHAGE BACTOPRENOL-LINKED GLUCOSE TRANSLOCASE HOMOLOG"/>
    <property type="match status" value="1"/>
</dbReference>
<proteinExistence type="inferred from homology"/>
<evidence type="ECO:0000313" key="9">
    <source>
        <dbReference type="Proteomes" id="UP001219537"/>
    </source>
</evidence>
<dbReference type="PANTHER" id="PTHR38459:SF1">
    <property type="entry name" value="PROPHAGE BACTOPRENOL-LINKED GLUCOSE TRANSLOCASE HOMOLOG"/>
    <property type="match status" value="1"/>
</dbReference>
<evidence type="ECO:0000256" key="2">
    <source>
        <dbReference type="ARBA" id="ARBA00009399"/>
    </source>
</evidence>
<dbReference type="GO" id="GO:0005886">
    <property type="term" value="C:plasma membrane"/>
    <property type="evidence" value="ECO:0007669"/>
    <property type="project" value="TreeGrafter"/>
</dbReference>
<comment type="subcellular location">
    <subcellularLocation>
        <location evidence="1">Membrane</location>
        <topology evidence="1">Multi-pass membrane protein</topology>
    </subcellularLocation>
</comment>
<evidence type="ECO:0000256" key="3">
    <source>
        <dbReference type="ARBA" id="ARBA00022692"/>
    </source>
</evidence>
<dbReference type="InterPro" id="IPR051401">
    <property type="entry name" value="GtrA_CellWall_Glycosyl"/>
</dbReference>
<feature type="transmembrane region" description="Helical" evidence="6">
    <location>
        <begin position="20"/>
        <end position="41"/>
    </location>
</feature>
<gene>
    <name evidence="8" type="ORF">PUN50_06475</name>
</gene>
<feature type="transmembrane region" description="Helical" evidence="6">
    <location>
        <begin position="79"/>
        <end position="99"/>
    </location>
</feature>
<keyword evidence="3 6" id="KW-0812">Transmembrane</keyword>
<reference evidence="8" key="1">
    <citation type="submission" date="2023-02" db="EMBL/GenBank/DDBJ databases">
        <title>Isolation, identification, and genome analysis of Vibrio campbellii in the Penaeus vannamei larvae stage.</title>
        <authorList>
            <person name="Huang T."/>
            <person name="Zhang B."/>
        </authorList>
    </citation>
    <scope>NUCLEOTIDE SEQUENCE</scope>
    <source>
        <strain evidence="8">20220413_1</strain>
    </source>
</reference>
<keyword evidence="5 6" id="KW-0472">Membrane</keyword>
<evidence type="ECO:0000256" key="5">
    <source>
        <dbReference type="ARBA" id="ARBA00023136"/>
    </source>
</evidence>
<evidence type="ECO:0000256" key="4">
    <source>
        <dbReference type="ARBA" id="ARBA00022989"/>
    </source>
</evidence>
<dbReference type="AlphaFoldDB" id="A0AAQ2Y0E5"/>
<evidence type="ECO:0000313" key="8">
    <source>
        <dbReference type="EMBL" id="WDG09518.1"/>
    </source>
</evidence>
<sequence length="140" mass="15580">MGKLLKFASLTRLSSLERFALVGGIGFVVDTLIFSLLFHVAGLELMAARSIAFLFAATTTWLGNRWLTFSQADKHNPFYQWLKFMASACISAVPNFATFKGWTLVFGTQGYMVFLALALGILVGMMSNYLLSSKWVFSQQ</sequence>
<name>A0AAQ2Y0E5_9VIBR</name>
<evidence type="ECO:0000259" key="7">
    <source>
        <dbReference type="Pfam" id="PF04138"/>
    </source>
</evidence>
<accession>A0AAQ2Y0E5</accession>
<dbReference type="Proteomes" id="UP001219537">
    <property type="component" value="Chromosome 1"/>
</dbReference>
<dbReference type="InterPro" id="IPR007267">
    <property type="entry name" value="GtrA_DPMS_TM"/>
</dbReference>
<organism evidence="8 9">
    <name type="scientific">Vibrio campbellii</name>
    <dbReference type="NCBI Taxonomy" id="680"/>
    <lineage>
        <taxon>Bacteria</taxon>
        <taxon>Pseudomonadati</taxon>
        <taxon>Pseudomonadota</taxon>
        <taxon>Gammaproteobacteria</taxon>
        <taxon>Vibrionales</taxon>
        <taxon>Vibrionaceae</taxon>
        <taxon>Vibrio</taxon>
    </lineage>
</organism>
<dbReference type="Pfam" id="PF04138">
    <property type="entry name" value="GtrA_DPMS_TM"/>
    <property type="match status" value="1"/>
</dbReference>
<dbReference type="RefSeq" id="WP_274291055.1">
    <property type="nucleotide sequence ID" value="NZ_CP117988.1"/>
</dbReference>
<protein>
    <submittedName>
        <fullName evidence="8">GtrA family protein</fullName>
    </submittedName>
</protein>
<comment type="similarity">
    <text evidence="2">Belongs to the GtrA family.</text>
</comment>
<dbReference type="GO" id="GO:0000271">
    <property type="term" value="P:polysaccharide biosynthetic process"/>
    <property type="evidence" value="ECO:0007669"/>
    <property type="project" value="InterPro"/>
</dbReference>
<keyword evidence="4 6" id="KW-1133">Transmembrane helix</keyword>
<feature type="transmembrane region" description="Helical" evidence="6">
    <location>
        <begin position="47"/>
        <end position="67"/>
    </location>
</feature>
<feature type="transmembrane region" description="Helical" evidence="6">
    <location>
        <begin position="111"/>
        <end position="131"/>
    </location>
</feature>
<feature type="domain" description="GtrA/DPMS transmembrane" evidence="7">
    <location>
        <begin position="18"/>
        <end position="137"/>
    </location>
</feature>
<dbReference type="EMBL" id="CP117988">
    <property type="protein sequence ID" value="WDG09518.1"/>
    <property type="molecule type" value="Genomic_DNA"/>
</dbReference>
<evidence type="ECO:0000256" key="1">
    <source>
        <dbReference type="ARBA" id="ARBA00004141"/>
    </source>
</evidence>